<organism evidence="3 4">
    <name type="scientific">Chionoecetes opilio</name>
    <name type="common">Atlantic snow crab</name>
    <name type="synonym">Cancer opilio</name>
    <dbReference type="NCBI Taxonomy" id="41210"/>
    <lineage>
        <taxon>Eukaryota</taxon>
        <taxon>Metazoa</taxon>
        <taxon>Ecdysozoa</taxon>
        <taxon>Arthropoda</taxon>
        <taxon>Crustacea</taxon>
        <taxon>Multicrustacea</taxon>
        <taxon>Malacostraca</taxon>
        <taxon>Eumalacostraca</taxon>
        <taxon>Eucarida</taxon>
        <taxon>Decapoda</taxon>
        <taxon>Pleocyemata</taxon>
        <taxon>Brachyura</taxon>
        <taxon>Eubrachyura</taxon>
        <taxon>Majoidea</taxon>
        <taxon>Majidae</taxon>
        <taxon>Chionoecetes</taxon>
    </lineage>
</organism>
<comment type="caution">
    <text evidence="3">The sequence shown here is derived from an EMBL/GenBank/DDBJ whole genome shotgun (WGS) entry which is preliminary data.</text>
</comment>
<evidence type="ECO:0000313" key="4">
    <source>
        <dbReference type="Proteomes" id="UP000770661"/>
    </source>
</evidence>
<gene>
    <name evidence="3" type="ORF">GWK47_046996</name>
</gene>
<feature type="compositionally biased region" description="Low complexity" evidence="1">
    <location>
        <begin position="160"/>
        <end position="172"/>
    </location>
</feature>
<keyword evidence="4" id="KW-1185">Reference proteome</keyword>
<dbReference type="AlphaFoldDB" id="A0A8J4YE32"/>
<protein>
    <recommendedName>
        <fullName evidence="2">RNA-polymerase II-associated protein 3-like C-terminal domain-containing protein</fullName>
    </recommendedName>
</protein>
<feature type="domain" description="RNA-polymerase II-associated protein 3-like C-terminal" evidence="2">
    <location>
        <begin position="204"/>
        <end position="288"/>
    </location>
</feature>
<sequence length="300" mass="31705">MEMEPCNKEAKRELEKLRIAASSREESKRNTERLPNDRLNKQETDIPPLETVGRVGEQRGSKQGNVNKREGGGKKLKIVEVNSSQEKRVPAIANQIFPIEKPPHLRSKKPMRRIAVVDVASREDMNKKPVVVTSEAGGGSGSGSSSSVGSSSGSGGGSSGSVSSGGSASSSSGSGGQGKAVKTSSPPKAAVSLSSKATAAPTVPRTSHQFSQDWRRVCDQTEAAADYLKMIPSAFFRHVDLESNTMVEVARVLGGPDVTPTLAATHLTALTVSPGFTISLMFLDDDQKQGDIDDRGTSFP</sequence>
<name>A0A8J4YE32_CHIOP</name>
<dbReference type="Proteomes" id="UP000770661">
    <property type="component" value="Unassembled WGS sequence"/>
</dbReference>
<dbReference type="InterPro" id="IPR025986">
    <property type="entry name" value="RPAP3-like_C"/>
</dbReference>
<proteinExistence type="predicted"/>
<reference evidence="3" key="1">
    <citation type="submission" date="2020-07" db="EMBL/GenBank/DDBJ databases">
        <title>The High-quality genome of the commercially important snow crab, Chionoecetes opilio.</title>
        <authorList>
            <person name="Jeong J.-H."/>
            <person name="Ryu S."/>
        </authorList>
    </citation>
    <scope>NUCLEOTIDE SEQUENCE</scope>
    <source>
        <strain evidence="3">MADBK_172401_WGS</strain>
        <tissue evidence="3">Digestive gland</tissue>
    </source>
</reference>
<accession>A0A8J4YE32</accession>
<dbReference type="OrthoDB" id="2942533at2759"/>
<dbReference type="EMBL" id="JACEEZ010011667">
    <property type="protein sequence ID" value="KAG0721164.1"/>
    <property type="molecule type" value="Genomic_DNA"/>
</dbReference>
<evidence type="ECO:0000259" key="2">
    <source>
        <dbReference type="Pfam" id="PF13877"/>
    </source>
</evidence>
<feature type="region of interest" description="Disordered" evidence="1">
    <location>
        <begin position="118"/>
        <end position="213"/>
    </location>
</feature>
<evidence type="ECO:0000313" key="3">
    <source>
        <dbReference type="EMBL" id="KAG0721164.1"/>
    </source>
</evidence>
<feature type="compositionally biased region" description="Polar residues" evidence="1">
    <location>
        <begin position="182"/>
        <end position="197"/>
    </location>
</feature>
<dbReference type="Pfam" id="PF13877">
    <property type="entry name" value="RPAP3_C"/>
    <property type="match status" value="1"/>
</dbReference>
<feature type="region of interest" description="Disordered" evidence="1">
    <location>
        <begin position="1"/>
        <end position="81"/>
    </location>
</feature>
<feature type="compositionally biased region" description="Basic and acidic residues" evidence="1">
    <location>
        <begin position="1"/>
        <end position="44"/>
    </location>
</feature>
<evidence type="ECO:0000256" key="1">
    <source>
        <dbReference type="SAM" id="MobiDB-lite"/>
    </source>
</evidence>